<name>A0ABN3QV77_9ACTN</name>
<keyword evidence="2" id="KW-1185">Reference proteome</keyword>
<comment type="caution">
    <text evidence="1">The sequence shown here is derived from an EMBL/GenBank/DDBJ whole genome shotgun (WGS) entry which is preliminary data.</text>
</comment>
<sequence>MPVHVTQTVTDPRDLIDSEVFGRLVDGLARENLLSSALADRVMVQTLAFLFACANNEGTKLAPSRMVDLGWHMFILHTREYIEFCDRVAGRYVHHVPQSGALEVHAPAVAATLAAMRDLGLVVDDELWPVAGDCSQCHAGCTDSP</sequence>
<dbReference type="EMBL" id="BAAATD010000020">
    <property type="protein sequence ID" value="GAA2636146.1"/>
    <property type="molecule type" value="Genomic_DNA"/>
</dbReference>
<accession>A0ABN3QV77</accession>
<protein>
    <submittedName>
        <fullName evidence="1">Uncharacterized protein</fullName>
    </submittedName>
</protein>
<evidence type="ECO:0000313" key="2">
    <source>
        <dbReference type="Proteomes" id="UP001501509"/>
    </source>
</evidence>
<dbReference type="Proteomes" id="UP001501509">
    <property type="component" value="Unassembled WGS sequence"/>
</dbReference>
<organism evidence="1 2">
    <name type="scientific">Actinomadura fulvescens</name>
    <dbReference type="NCBI Taxonomy" id="46160"/>
    <lineage>
        <taxon>Bacteria</taxon>
        <taxon>Bacillati</taxon>
        <taxon>Actinomycetota</taxon>
        <taxon>Actinomycetes</taxon>
        <taxon>Streptosporangiales</taxon>
        <taxon>Thermomonosporaceae</taxon>
        <taxon>Actinomadura</taxon>
    </lineage>
</organism>
<gene>
    <name evidence="1" type="ORF">GCM10010411_89130</name>
</gene>
<reference evidence="1 2" key="1">
    <citation type="journal article" date="2019" name="Int. J. Syst. Evol. Microbiol.">
        <title>The Global Catalogue of Microorganisms (GCM) 10K type strain sequencing project: providing services to taxonomists for standard genome sequencing and annotation.</title>
        <authorList>
            <consortium name="The Broad Institute Genomics Platform"/>
            <consortium name="The Broad Institute Genome Sequencing Center for Infectious Disease"/>
            <person name="Wu L."/>
            <person name="Ma J."/>
        </authorList>
    </citation>
    <scope>NUCLEOTIDE SEQUENCE [LARGE SCALE GENOMIC DNA]</scope>
    <source>
        <strain evidence="1 2">JCM 6833</strain>
    </source>
</reference>
<evidence type="ECO:0000313" key="1">
    <source>
        <dbReference type="EMBL" id="GAA2636146.1"/>
    </source>
</evidence>
<proteinExistence type="predicted"/>